<evidence type="ECO:0000256" key="1">
    <source>
        <dbReference type="SAM" id="MobiDB-lite"/>
    </source>
</evidence>
<accession>A0A4R3JXR6</accession>
<reference evidence="3 4" key="1">
    <citation type="submission" date="2019-03" db="EMBL/GenBank/DDBJ databases">
        <title>Genomic Encyclopedia of Type Strains, Phase IV (KMG-IV): sequencing the most valuable type-strain genomes for metagenomic binning, comparative biology and taxonomic classification.</title>
        <authorList>
            <person name="Goeker M."/>
        </authorList>
    </citation>
    <scope>NUCLEOTIDE SEQUENCE [LARGE SCALE GENOMIC DNA]</scope>
    <source>
        <strain evidence="3 4">DSM 103923</strain>
    </source>
</reference>
<evidence type="ECO:0000256" key="2">
    <source>
        <dbReference type="SAM" id="Phobius"/>
    </source>
</evidence>
<keyword evidence="2" id="KW-1133">Transmembrane helix</keyword>
<gene>
    <name evidence="3" type="ORF">EDC61_10292</name>
</gene>
<dbReference type="Proteomes" id="UP000295135">
    <property type="component" value="Unassembled WGS sequence"/>
</dbReference>
<dbReference type="NCBIfam" id="NF008528">
    <property type="entry name" value="PRK11463.1-2"/>
    <property type="match status" value="1"/>
</dbReference>
<feature type="transmembrane region" description="Helical" evidence="2">
    <location>
        <begin position="29"/>
        <end position="49"/>
    </location>
</feature>
<comment type="caution">
    <text evidence="3">The sequence shown here is derived from an EMBL/GenBank/DDBJ whole genome shotgun (WGS) entry which is preliminary data.</text>
</comment>
<proteinExistence type="predicted"/>
<dbReference type="RefSeq" id="WP_126458509.1">
    <property type="nucleotide sequence ID" value="NZ_AP018721.1"/>
</dbReference>
<keyword evidence="2" id="KW-0472">Membrane</keyword>
<keyword evidence="2" id="KW-0812">Transmembrane</keyword>
<feature type="transmembrane region" description="Helical" evidence="2">
    <location>
        <begin position="79"/>
        <end position="102"/>
    </location>
</feature>
<dbReference type="EMBL" id="SLZY01000002">
    <property type="protein sequence ID" value="TCS73322.1"/>
    <property type="molecule type" value="Genomic_DNA"/>
</dbReference>
<dbReference type="Pfam" id="PF04186">
    <property type="entry name" value="FxsA"/>
    <property type="match status" value="1"/>
</dbReference>
<keyword evidence="4" id="KW-1185">Reference proteome</keyword>
<protein>
    <submittedName>
        <fullName evidence="3">UPF0716 protein FxsA</fullName>
    </submittedName>
</protein>
<name>A0A4R3JXR6_9PROT</name>
<sequence>MKLLVFAIIALGLPALELAGIYQIWQIIGAWTLAWLALAILAGLVVLRIERAELLPRLMYSAFEGRTPLAVLWESGRRILAGVLLIVPGAISDVVALVLLIWPSPPRPRGPRAANDDFIEGEFRRED</sequence>
<dbReference type="OrthoDB" id="8562817at2"/>
<feature type="region of interest" description="Disordered" evidence="1">
    <location>
        <begin position="105"/>
        <end position="127"/>
    </location>
</feature>
<dbReference type="InterPro" id="IPR007313">
    <property type="entry name" value="FxsA"/>
</dbReference>
<evidence type="ECO:0000313" key="4">
    <source>
        <dbReference type="Proteomes" id="UP000295135"/>
    </source>
</evidence>
<organism evidence="3 4">
    <name type="scientific">Sulfuritortus calidifontis</name>
    <dbReference type="NCBI Taxonomy" id="1914471"/>
    <lineage>
        <taxon>Bacteria</taxon>
        <taxon>Pseudomonadati</taxon>
        <taxon>Pseudomonadota</taxon>
        <taxon>Betaproteobacteria</taxon>
        <taxon>Nitrosomonadales</taxon>
        <taxon>Thiobacillaceae</taxon>
        <taxon>Sulfuritortus</taxon>
    </lineage>
</organism>
<dbReference type="GO" id="GO:0016020">
    <property type="term" value="C:membrane"/>
    <property type="evidence" value="ECO:0007669"/>
    <property type="project" value="InterPro"/>
</dbReference>
<evidence type="ECO:0000313" key="3">
    <source>
        <dbReference type="EMBL" id="TCS73322.1"/>
    </source>
</evidence>
<dbReference type="AlphaFoldDB" id="A0A4R3JXR6"/>